<reference evidence="3" key="1">
    <citation type="journal article" date="2019" name="Int. J. Syst. Evol. Microbiol.">
        <title>The Global Catalogue of Microorganisms (GCM) 10K type strain sequencing project: providing services to taxonomists for standard genome sequencing and annotation.</title>
        <authorList>
            <consortium name="The Broad Institute Genomics Platform"/>
            <consortium name="The Broad Institute Genome Sequencing Center for Infectious Disease"/>
            <person name="Wu L."/>
            <person name="Ma J."/>
        </authorList>
    </citation>
    <scope>NUCLEOTIDE SEQUENCE [LARGE SCALE GENOMIC DNA]</scope>
    <source>
        <strain evidence="3">CCM 7282</strain>
    </source>
</reference>
<keyword evidence="3" id="KW-1185">Reference proteome</keyword>
<gene>
    <name evidence="2" type="ORF">GCM10007216_09590</name>
</gene>
<sequence length="250" mass="30137">MTRLTEKEETFLEDHFRYVSRIQKGIEPYEMINASELLDKQTLQKKLDDIHAFMESDFYLTTASIFSKRYSYYIVTGVLAMISAFDKCPDYRPENIRLVRLDEEKKWFPKLTFVSKDAEEPVAVNRHAWLRDQLTELFSEHVRPIFFQINQLTRLSMSVLWENFAIYLYWFYERYAENHFDEERMAQIRDDFHFIVHELDGSSFGEEKNPFHYFSYQPKLPNGTRERKCCCLSYKLHEDSGYCKVCPHRC</sequence>
<accession>A0ABQ1NNA4</accession>
<comment type="caution">
    <text evidence="2">The sequence shown here is derived from an EMBL/GenBank/DDBJ whole genome shotgun (WGS) entry which is preliminary data.</text>
</comment>
<dbReference type="Proteomes" id="UP000619534">
    <property type="component" value="Unassembled WGS sequence"/>
</dbReference>
<evidence type="ECO:0000313" key="2">
    <source>
        <dbReference type="EMBL" id="GGC81142.1"/>
    </source>
</evidence>
<evidence type="ECO:0000313" key="3">
    <source>
        <dbReference type="Proteomes" id="UP000619534"/>
    </source>
</evidence>
<dbReference type="InterPro" id="IPR022770">
    <property type="entry name" value="IucA/IucC-like_C"/>
</dbReference>
<protein>
    <recommendedName>
        <fullName evidence="1">Aerobactin siderophore biosynthesis IucA/IucC-like C-terminal domain-containing protein</fullName>
    </recommendedName>
</protein>
<feature type="domain" description="Aerobactin siderophore biosynthesis IucA/IucC-like C-terminal" evidence="1">
    <location>
        <begin position="64"/>
        <end position="179"/>
    </location>
</feature>
<dbReference type="EMBL" id="BMCJ01000002">
    <property type="protein sequence ID" value="GGC81142.1"/>
    <property type="molecule type" value="Genomic_DNA"/>
</dbReference>
<dbReference type="Pfam" id="PF06276">
    <property type="entry name" value="FhuF"/>
    <property type="match status" value="1"/>
</dbReference>
<name>A0ABQ1NNA4_9BACI</name>
<dbReference type="RefSeq" id="WP_062440740.1">
    <property type="nucleotide sequence ID" value="NZ_BMCJ01000002.1"/>
</dbReference>
<proteinExistence type="predicted"/>
<evidence type="ECO:0000259" key="1">
    <source>
        <dbReference type="Pfam" id="PF06276"/>
    </source>
</evidence>
<organism evidence="2 3">
    <name type="scientific">Thalassobacillus devorans</name>
    <dbReference type="NCBI Taxonomy" id="279813"/>
    <lineage>
        <taxon>Bacteria</taxon>
        <taxon>Bacillati</taxon>
        <taxon>Bacillota</taxon>
        <taxon>Bacilli</taxon>
        <taxon>Bacillales</taxon>
        <taxon>Bacillaceae</taxon>
        <taxon>Thalassobacillus</taxon>
    </lineage>
</organism>